<keyword evidence="4" id="KW-0503">Monooxygenase</keyword>
<dbReference type="InterPro" id="IPR011251">
    <property type="entry name" value="Luciferase-like_dom"/>
</dbReference>
<dbReference type="Proteomes" id="UP000271626">
    <property type="component" value="Chromosome"/>
</dbReference>
<keyword evidence="3" id="KW-0560">Oxidoreductase</keyword>
<evidence type="ECO:0000259" key="5">
    <source>
        <dbReference type="Pfam" id="PF00296"/>
    </source>
</evidence>
<dbReference type="InterPro" id="IPR036661">
    <property type="entry name" value="Luciferase-like_sf"/>
</dbReference>
<dbReference type="Pfam" id="PF00296">
    <property type="entry name" value="Bac_luciferase"/>
    <property type="match status" value="1"/>
</dbReference>
<accession>A0A3P8K2J3</accession>
<dbReference type="InterPro" id="IPR050172">
    <property type="entry name" value="SsuD_RutA_monooxygenase"/>
</dbReference>
<dbReference type="SUPFAM" id="SSF51679">
    <property type="entry name" value="Bacterial luciferase-like"/>
    <property type="match status" value="1"/>
</dbReference>
<dbReference type="InterPro" id="IPR019923">
    <property type="entry name" value="Lucif-like_OxRdtase_MSMEG_2516"/>
</dbReference>
<dbReference type="GO" id="GO:0046306">
    <property type="term" value="P:alkanesulfonate catabolic process"/>
    <property type="evidence" value="ECO:0007669"/>
    <property type="project" value="TreeGrafter"/>
</dbReference>
<dbReference type="AlphaFoldDB" id="A0A3P8K2J3"/>
<proteinExistence type="predicted"/>
<dbReference type="Gene3D" id="3.20.20.30">
    <property type="entry name" value="Luciferase-like domain"/>
    <property type="match status" value="1"/>
</dbReference>
<keyword evidence="2" id="KW-0288">FMN</keyword>
<organism evidence="6 7">
    <name type="scientific">Tsukamurella paurometabola</name>
    <name type="common">Corynebacterium paurometabolum</name>
    <dbReference type="NCBI Taxonomy" id="2061"/>
    <lineage>
        <taxon>Bacteria</taxon>
        <taxon>Bacillati</taxon>
        <taxon>Actinomycetota</taxon>
        <taxon>Actinomycetes</taxon>
        <taxon>Mycobacteriales</taxon>
        <taxon>Tsukamurellaceae</taxon>
        <taxon>Tsukamurella</taxon>
    </lineage>
</organism>
<reference evidence="6 7" key="1">
    <citation type="submission" date="2018-12" db="EMBL/GenBank/DDBJ databases">
        <authorList>
            <consortium name="Pathogen Informatics"/>
        </authorList>
    </citation>
    <scope>NUCLEOTIDE SEQUENCE [LARGE SCALE GENOMIC DNA]</scope>
    <source>
        <strain evidence="6 7">NCTC10741</strain>
    </source>
</reference>
<dbReference type="PANTHER" id="PTHR42847:SF4">
    <property type="entry name" value="ALKANESULFONATE MONOOXYGENASE-RELATED"/>
    <property type="match status" value="1"/>
</dbReference>
<protein>
    <submittedName>
        <fullName evidence="6">Methylenetetrahydromethanopterin reductase</fullName>
    </submittedName>
</protein>
<name>A0A3P8K2J3_TSUPA</name>
<evidence type="ECO:0000256" key="2">
    <source>
        <dbReference type="ARBA" id="ARBA00022643"/>
    </source>
</evidence>
<keyword evidence="1" id="KW-0285">Flavoprotein</keyword>
<evidence type="ECO:0000313" key="6">
    <source>
        <dbReference type="EMBL" id="VDR39649.1"/>
    </source>
</evidence>
<evidence type="ECO:0000256" key="3">
    <source>
        <dbReference type="ARBA" id="ARBA00023002"/>
    </source>
</evidence>
<evidence type="ECO:0000313" key="7">
    <source>
        <dbReference type="Proteomes" id="UP000271626"/>
    </source>
</evidence>
<evidence type="ECO:0000256" key="1">
    <source>
        <dbReference type="ARBA" id="ARBA00022630"/>
    </source>
</evidence>
<dbReference type="PANTHER" id="PTHR42847">
    <property type="entry name" value="ALKANESULFONATE MONOOXYGENASE"/>
    <property type="match status" value="1"/>
</dbReference>
<dbReference type="EMBL" id="LR131273">
    <property type="protein sequence ID" value="VDR39649.1"/>
    <property type="molecule type" value="Genomic_DNA"/>
</dbReference>
<sequence length="287" mass="30749">MDFRFGVALGATTSRMAWMERCRRAEALGFDVIGVPDHLGMLAPFPAMLLAAEATERVRLTTFVINAPFYSPALLARDAATVDLLTDGRVELGLGAGYAAAEFDRAGIPFPTARERVDLLDATAAAVRAAFTAPRRTPRPAQPGGPPLFIAGWGDRLLGVAARHADIVGLTGARTDDAGRLRLTTEAAAAERIAHLSSLLGDRAGTVEINLVIQALLPSGTGRPEFLTERVMWDEATPEAYVSVLVGTPRDMADRLLALRERLGIGYVTVIDHNLEAMARVVELLRA</sequence>
<gene>
    <name evidence="6" type="ORF">NCTC10741_02792</name>
</gene>
<feature type="domain" description="Luciferase-like" evidence="5">
    <location>
        <begin position="11"/>
        <end position="192"/>
    </location>
</feature>
<dbReference type="GO" id="GO:0008726">
    <property type="term" value="F:alkanesulfonate monooxygenase activity"/>
    <property type="evidence" value="ECO:0007669"/>
    <property type="project" value="TreeGrafter"/>
</dbReference>
<dbReference type="NCBIfam" id="TIGR03621">
    <property type="entry name" value="F420_MSMEG_2516"/>
    <property type="match status" value="1"/>
</dbReference>
<evidence type="ECO:0000256" key="4">
    <source>
        <dbReference type="ARBA" id="ARBA00023033"/>
    </source>
</evidence>